<evidence type="ECO:0000256" key="4">
    <source>
        <dbReference type="ARBA" id="ARBA00022827"/>
    </source>
</evidence>
<keyword evidence="6 9" id="KW-0560">Oxidoreductase</keyword>
<dbReference type="Proteomes" id="UP001185659">
    <property type="component" value="Unassembled WGS sequence"/>
</dbReference>
<keyword evidence="13" id="KW-1185">Reference proteome</keyword>
<dbReference type="PRINTS" id="PR00368">
    <property type="entry name" value="FADPNR"/>
</dbReference>
<evidence type="ECO:0000259" key="10">
    <source>
        <dbReference type="Pfam" id="PF02852"/>
    </source>
</evidence>
<keyword evidence="5" id="KW-0521">NADP</keyword>
<evidence type="ECO:0000259" key="11">
    <source>
        <dbReference type="Pfam" id="PF07992"/>
    </source>
</evidence>
<dbReference type="InterPro" id="IPR023753">
    <property type="entry name" value="FAD/NAD-binding_dom"/>
</dbReference>
<keyword evidence="8 9" id="KW-0676">Redox-active center</keyword>
<dbReference type="InterPro" id="IPR004099">
    <property type="entry name" value="Pyr_nucl-diS_OxRdtase_dimer"/>
</dbReference>
<evidence type="ECO:0000256" key="9">
    <source>
        <dbReference type="RuleBase" id="RU003691"/>
    </source>
</evidence>
<comment type="cofactor">
    <cofactor evidence="1">
        <name>FAD</name>
        <dbReference type="ChEBI" id="CHEBI:57692"/>
    </cofactor>
</comment>
<dbReference type="InterPro" id="IPR012999">
    <property type="entry name" value="Pyr_OxRdtase_I_AS"/>
</dbReference>
<dbReference type="RefSeq" id="WP_317562042.1">
    <property type="nucleotide sequence ID" value="NZ_JAWLIP010000008.1"/>
</dbReference>
<evidence type="ECO:0000256" key="7">
    <source>
        <dbReference type="ARBA" id="ARBA00023157"/>
    </source>
</evidence>
<evidence type="ECO:0000256" key="1">
    <source>
        <dbReference type="ARBA" id="ARBA00001974"/>
    </source>
</evidence>
<accession>A0ABU4ANZ0</accession>
<keyword evidence="3 9" id="KW-0285">Flavoprotein</keyword>
<organism evidence="12 13">
    <name type="scientific">Nitratireductor aquimarinus</name>
    <dbReference type="NCBI Taxonomy" id="889300"/>
    <lineage>
        <taxon>Bacteria</taxon>
        <taxon>Pseudomonadati</taxon>
        <taxon>Pseudomonadota</taxon>
        <taxon>Alphaproteobacteria</taxon>
        <taxon>Hyphomicrobiales</taxon>
        <taxon>Phyllobacteriaceae</taxon>
        <taxon>Nitratireductor</taxon>
    </lineage>
</organism>
<dbReference type="PANTHER" id="PTHR43014">
    <property type="entry name" value="MERCURIC REDUCTASE"/>
    <property type="match status" value="1"/>
</dbReference>
<comment type="caution">
    <text evidence="12">The sequence shown here is derived from an EMBL/GenBank/DDBJ whole genome shotgun (WGS) entry which is preliminary data.</text>
</comment>
<dbReference type="InterPro" id="IPR016156">
    <property type="entry name" value="FAD/NAD-linked_Rdtase_dimer_sf"/>
</dbReference>
<name>A0ABU4ANZ0_9HYPH</name>
<feature type="domain" description="Pyridine nucleotide-disulphide oxidoreductase dimerisation" evidence="10">
    <location>
        <begin position="342"/>
        <end position="449"/>
    </location>
</feature>
<sequence>MTLLTPDICVIGAGSGGLSVAAAAAAFGVPVVLIERGKMGGDCLNYGCVPSKALIAAGKQAHLMGNGAAFGIAPAEAEVNFRQVMQHVEATIAAIAPNDSVERFTALGVQVIQEEARFKDARTVTAGDYEIRARRFVIATGSSPLVPPIPGLEDVPFLTNETIFSQTRKPSHLIIIGGGPIGMELAQAHRRLGCKVTVVEALSALGKDDPELTAFALARIREEGVTVLEHTRVTQVSKRGRTGVRVHIEDADGARTIDGSHLLIAAGRTPNIDALDLDRAGITHDRRGITVSDKLRTKNRRVYAIGDVAGGLQFTHVAGYHAGLVVRALLFRLNARENRTIIPWATYTDPEIAHVGLSEEEARKHHRRISILRWPYSENDRAQTERKTEGLIKLVTDRKGRILGASIAGANASEMISFWALAISQKLGVRDVAGYIAPYPTMTEIGKRAAITYFTETTRKPLVRALVRFLRRFG</sequence>
<evidence type="ECO:0000256" key="2">
    <source>
        <dbReference type="ARBA" id="ARBA00007532"/>
    </source>
</evidence>
<protein>
    <submittedName>
        <fullName evidence="12">FAD-dependent oxidoreductase</fullName>
    </submittedName>
</protein>
<dbReference type="PIRSF" id="PIRSF000350">
    <property type="entry name" value="Mercury_reductase_MerA"/>
    <property type="match status" value="1"/>
</dbReference>
<dbReference type="Pfam" id="PF02852">
    <property type="entry name" value="Pyr_redox_dim"/>
    <property type="match status" value="1"/>
</dbReference>
<evidence type="ECO:0000256" key="6">
    <source>
        <dbReference type="ARBA" id="ARBA00023002"/>
    </source>
</evidence>
<dbReference type="InterPro" id="IPR036188">
    <property type="entry name" value="FAD/NAD-bd_sf"/>
</dbReference>
<dbReference type="PROSITE" id="PS00076">
    <property type="entry name" value="PYRIDINE_REDOX_1"/>
    <property type="match status" value="1"/>
</dbReference>
<dbReference type="Pfam" id="PF07992">
    <property type="entry name" value="Pyr_redox_2"/>
    <property type="match status" value="1"/>
</dbReference>
<dbReference type="InterPro" id="IPR001100">
    <property type="entry name" value="Pyr_nuc-diS_OxRdtase"/>
</dbReference>
<keyword evidence="4 9" id="KW-0274">FAD</keyword>
<evidence type="ECO:0000313" key="12">
    <source>
        <dbReference type="EMBL" id="MDV6227963.1"/>
    </source>
</evidence>
<comment type="similarity">
    <text evidence="2 9">Belongs to the class-I pyridine nucleotide-disulfide oxidoreductase family.</text>
</comment>
<gene>
    <name evidence="12" type="ORF">R2G56_16825</name>
</gene>
<evidence type="ECO:0000256" key="3">
    <source>
        <dbReference type="ARBA" id="ARBA00022630"/>
    </source>
</evidence>
<dbReference type="PRINTS" id="PR00411">
    <property type="entry name" value="PNDRDTASEI"/>
</dbReference>
<evidence type="ECO:0000313" key="13">
    <source>
        <dbReference type="Proteomes" id="UP001185659"/>
    </source>
</evidence>
<proteinExistence type="inferred from homology"/>
<evidence type="ECO:0000256" key="5">
    <source>
        <dbReference type="ARBA" id="ARBA00022857"/>
    </source>
</evidence>
<dbReference type="SUPFAM" id="SSF55424">
    <property type="entry name" value="FAD/NAD-linked reductases, dimerisation (C-terminal) domain"/>
    <property type="match status" value="1"/>
</dbReference>
<feature type="domain" description="FAD/NAD(P)-binding" evidence="11">
    <location>
        <begin position="7"/>
        <end position="321"/>
    </location>
</feature>
<keyword evidence="7" id="KW-1015">Disulfide bond</keyword>
<dbReference type="Gene3D" id="3.50.50.60">
    <property type="entry name" value="FAD/NAD(P)-binding domain"/>
    <property type="match status" value="2"/>
</dbReference>
<dbReference type="SUPFAM" id="SSF51905">
    <property type="entry name" value="FAD/NAD(P)-binding domain"/>
    <property type="match status" value="1"/>
</dbReference>
<evidence type="ECO:0000256" key="8">
    <source>
        <dbReference type="ARBA" id="ARBA00023284"/>
    </source>
</evidence>
<dbReference type="Gene3D" id="3.30.390.30">
    <property type="match status" value="1"/>
</dbReference>
<dbReference type="EMBL" id="JAWLIP010000008">
    <property type="protein sequence ID" value="MDV6227963.1"/>
    <property type="molecule type" value="Genomic_DNA"/>
</dbReference>
<reference evidence="12 13" key="1">
    <citation type="submission" date="2023-10" db="EMBL/GenBank/DDBJ databases">
        <authorList>
            <person name="Venkata Ramana C."/>
            <person name="Sasikala C."/>
            <person name="Dhurka M."/>
        </authorList>
    </citation>
    <scope>NUCLEOTIDE SEQUENCE [LARGE SCALE GENOMIC DNA]</scope>
    <source>
        <strain evidence="12 13">KCTC 32151</strain>
    </source>
</reference>
<dbReference type="PANTHER" id="PTHR43014:SF4">
    <property type="entry name" value="PYRIDINE NUCLEOTIDE-DISULFIDE OXIDOREDUCTASE RCLA-RELATED"/>
    <property type="match status" value="1"/>
</dbReference>